<name>A0A098GBF2_9GAMM</name>
<evidence type="ECO:0000313" key="3">
    <source>
        <dbReference type="Proteomes" id="UP000032430"/>
    </source>
</evidence>
<dbReference type="RefSeq" id="WP_045097887.1">
    <property type="nucleotide sequence ID" value="NZ_LN614828.1"/>
</dbReference>
<dbReference type="AlphaFoldDB" id="A0A098GBF2"/>
<keyword evidence="1" id="KW-0812">Transmembrane</keyword>
<accession>A0A098GBF2</accession>
<keyword evidence="3" id="KW-1185">Reference proteome</keyword>
<evidence type="ECO:0000313" key="2">
    <source>
        <dbReference type="EMBL" id="CEG59312.1"/>
    </source>
</evidence>
<evidence type="ECO:0000256" key="1">
    <source>
        <dbReference type="SAM" id="Phobius"/>
    </source>
</evidence>
<keyword evidence="1" id="KW-0472">Membrane</keyword>
<dbReference type="HOGENOM" id="CLU_1325011_0_0_6"/>
<dbReference type="EMBL" id="LN614828">
    <property type="protein sequence ID" value="CEG59312.1"/>
    <property type="molecule type" value="Genomic_DNA"/>
</dbReference>
<organism evidence="2 3">
    <name type="scientific">Legionella fallonii LLAP-10</name>
    <dbReference type="NCBI Taxonomy" id="1212491"/>
    <lineage>
        <taxon>Bacteria</taxon>
        <taxon>Pseudomonadati</taxon>
        <taxon>Pseudomonadota</taxon>
        <taxon>Gammaproteobacteria</taxon>
        <taxon>Legionellales</taxon>
        <taxon>Legionellaceae</taxon>
        <taxon>Legionella</taxon>
    </lineage>
</organism>
<dbReference type="Proteomes" id="UP000032430">
    <property type="component" value="Plasmid II"/>
</dbReference>
<proteinExistence type="predicted"/>
<dbReference type="OrthoDB" id="5635824at2"/>
<feature type="transmembrane region" description="Helical" evidence="1">
    <location>
        <begin position="7"/>
        <end position="29"/>
    </location>
</feature>
<gene>
    <name evidence="2" type="ORF">LFA_pA0214</name>
</gene>
<keyword evidence="1" id="KW-1133">Transmembrane helix</keyword>
<sequence length="207" mass="25044">MDVSVKEFLIMVYIVGGLIALCYSIHGFLSFQHLKKYYNNDLLLKRPDIRRYLILKPLLWPYFFVIEKSPIERFSELFFKHYGDEGHTYFRSQGLKNFLNDLFKGKNRYKKHQIHTLCWPIDKNSQDWIEHKQFFKGNNFYAHIVYIKMQDEYLVRVSWEKERTPHPVDSISRFELDQGQRLSASEFKTRMQQINVNEANKLHLEIK</sequence>
<geneLocation type="plasmid" evidence="3">
    <name>LLAP10_pA</name>
</geneLocation>
<reference evidence="3" key="1">
    <citation type="submission" date="2014-09" db="EMBL/GenBank/DDBJ databases">
        <authorList>
            <person name="Gomez-Valero L."/>
        </authorList>
    </citation>
    <scope>NUCLEOTIDE SEQUENCE [LARGE SCALE GENOMIC DNA]</scope>
    <source>
        <strain evidence="3">ATCC700992</strain>
        <plasmid evidence="3">LLAP10_pA</plasmid>
    </source>
</reference>
<protein>
    <submittedName>
        <fullName evidence="2">Uncharacterized protein</fullName>
    </submittedName>
</protein>
<dbReference type="KEGG" id="lfa:LFA_pA0214"/>
<keyword evidence="2" id="KW-0614">Plasmid</keyword>